<protein>
    <submittedName>
        <fullName evidence="3">GCN5-like N-acetyltransferase</fullName>
    </submittedName>
</protein>
<dbReference type="Pfam" id="PF00583">
    <property type="entry name" value="Acetyltransf_1"/>
    <property type="match status" value="1"/>
</dbReference>
<keyword evidence="1" id="KW-1133">Transmembrane helix</keyword>
<accession>M7P1H5</accession>
<feature type="transmembrane region" description="Helical" evidence="1">
    <location>
        <begin position="6"/>
        <end position="28"/>
    </location>
</feature>
<keyword evidence="3" id="KW-0808">Transferase</keyword>
<dbReference type="InterPro" id="IPR000182">
    <property type="entry name" value="GNAT_dom"/>
</dbReference>
<dbReference type="GO" id="GO:0016747">
    <property type="term" value="F:acyltransferase activity, transferring groups other than amino-acyl groups"/>
    <property type="evidence" value="ECO:0007669"/>
    <property type="project" value="InterPro"/>
</dbReference>
<gene>
    <name evidence="3" type="ORF">MPL1_05949</name>
</gene>
<evidence type="ECO:0000256" key="1">
    <source>
        <dbReference type="SAM" id="Phobius"/>
    </source>
</evidence>
<evidence type="ECO:0000259" key="2">
    <source>
        <dbReference type="PROSITE" id="PS51186"/>
    </source>
</evidence>
<dbReference type="EMBL" id="APHR01000028">
    <property type="protein sequence ID" value="EMR13292.1"/>
    <property type="molecule type" value="Genomic_DNA"/>
</dbReference>
<dbReference type="InterPro" id="IPR016181">
    <property type="entry name" value="Acyl_CoA_acyltransferase"/>
</dbReference>
<dbReference type="PATRIC" id="fig|1286106.3.peg.1198"/>
<evidence type="ECO:0000313" key="4">
    <source>
        <dbReference type="Proteomes" id="UP000012019"/>
    </source>
</evidence>
<dbReference type="Gene3D" id="3.40.630.30">
    <property type="match status" value="1"/>
</dbReference>
<dbReference type="SUPFAM" id="SSF55729">
    <property type="entry name" value="Acyl-CoA N-acyltransferases (Nat)"/>
    <property type="match status" value="1"/>
</dbReference>
<evidence type="ECO:0000313" key="3">
    <source>
        <dbReference type="EMBL" id="EMR13292.1"/>
    </source>
</evidence>
<keyword evidence="1" id="KW-0812">Transmembrane</keyword>
<reference evidence="3 4" key="1">
    <citation type="journal article" date="2013" name="Genome Announc.">
        <title>Draft Genome Sequence of Methylophaga lonarensis MPLT, a Haloalkaliphilic (Non-Methane-Utilizing) Methylotroph.</title>
        <authorList>
            <person name="Shetty S.A."/>
            <person name="Marathe N.P."/>
            <person name="Munot H."/>
            <person name="Antony C.P."/>
            <person name="Dhotre D.P."/>
            <person name="Murrell J.C."/>
            <person name="Shouche Y.S."/>
        </authorList>
    </citation>
    <scope>NUCLEOTIDE SEQUENCE [LARGE SCALE GENOMIC DNA]</scope>
    <source>
        <strain evidence="3 4">MPL</strain>
    </source>
</reference>
<dbReference type="OrthoDB" id="1821130at2"/>
<dbReference type="Proteomes" id="UP000012019">
    <property type="component" value="Unassembled WGS sequence"/>
</dbReference>
<keyword evidence="4" id="KW-1185">Reference proteome</keyword>
<organism evidence="3 4">
    <name type="scientific">Methylophaga lonarensis MPL</name>
    <dbReference type="NCBI Taxonomy" id="1286106"/>
    <lineage>
        <taxon>Bacteria</taxon>
        <taxon>Pseudomonadati</taxon>
        <taxon>Pseudomonadota</taxon>
        <taxon>Gammaproteobacteria</taxon>
        <taxon>Thiotrichales</taxon>
        <taxon>Piscirickettsiaceae</taxon>
        <taxon>Methylophaga</taxon>
    </lineage>
</organism>
<dbReference type="eggNOG" id="ENOG5031D7V">
    <property type="taxonomic scope" value="Bacteria"/>
</dbReference>
<dbReference type="STRING" id="1286106.MPL1_05949"/>
<dbReference type="AlphaFoldDB" id="M7P1H5"/>
<name>M7P1H5_9GAMM</name>
<dbReference type="RefSeq" id="WP_009726193.1">
    <property type="nucleotide sequence ID" value="NZ_APHR01000028.1"/>
</dbReference>
<keyword evidence="1" id="KW-0472">Membrane</keyword>
<sequence>MFPALHDVLAGVIGGIIVALIGWGLTVAKQLYEKKKFPIEGEYLTYFEDMEDGQPVMVTSLTSIKQKGTRIIGKNTLPDGRSWTIDGNIVGTGHVAGVYSADATYDDGVGSFYLKINGDNLDGMWSGYDNENKTTASGRYFFKKKAQITISEATEADIPSILNLSIPLFGEGYIKDVSDYINSQDGAAFVARENDKVVGYALAKRCEKNDLRNLFGEDEKISVDITHADKAGYLGVIKTIGVSPQRQGHGIGEALFKEAESRLKEKGVKIIVVPGWVDNGKTNIDGLMKHFDYSPFMFDPEYWKARCEKEEFQCPNKKGTACVCGIKFYKKSL</sequence>
<feature type="domain" description="N-acetyltransferase" evidence="2">
    <location>
        <begin position="148"/>
        <end position="300"/>
    </location>
</feature>
<proteinExistence type="predicted"/>
<dbReference type="CDD" id="cd04301">
    <property type="entry name" value="NAT_SF"/>
    <property type="match status" value="1"/>
</dbReference>
<comment type="caution">
    <text evidence="3">The sequence shown here is derived from an EMBL/GenBank/DDBJ whole genome shotgun (WGS) entry which is preliminary data.</text>
</comment>
<dbReference type="PROSITE" id="PS51186">
    <property type="entry name" value="GNAT"/>
    <property type="match status" value="1"/>
</dbReference>